<sequence>MNEMYVPSPKQPQPTNIYDDLWEELCNDNDDFQLGEDIFKNFFQSDESISLDNISWDMFNQVKELEHTITEGRTLAELNLNSSKEGNISISPARVVESKASTSTSGKGSLKRLAHELEGNMFIMNPIPSSENYPNFDLSFSRNYPNSCPTEPNALNPQLDCSFGNGMVPDALGNSLNQFQSSIGQVHPYGTTSSIVGASASASVGASVALGVGDNVSACGMNNATVTLGTRNLVNQFQSPAFLVHPHGSGSSIVESSATANVGANVVVNVGANASASGITGMNSTTGDPQLGGSFCNSMFPNAAENPVNQFQSSTFQLHPLGSASFVAGSSASITTGVDANVSANASAGGITGMNNTTITLGTTNPQLSSSFGNSMFLNTLEDSLSKFQSSNFPMYRNDSVIAIGEASTSVGTSYGFNAGVGALTSASAFASDAGCNIGVSGLACDSANANIDDNVAGGVSTSANTTISLAAQGPPQVETSFCNSMFPNIKGKSLSPFQSCPSSILSLPVHPIDDDIASVGATSDVSSHRVDGIYHASASIHGSGSNSHQKFPRYLPYQITGINQQGVSATMPQCNKRLLWSRPPSLEEFNNFVDAWEVN</sequence>
<dbReference type="EMBL" id="JAYMYS010000003">
    <property type="protein sequence ID" value="KAK7400667.1"/>
    <property type="molecule type" value="Genomic_DNA"/>
</dbReference>
<organism evidence="1 2">
    <name type="scientific">Psophocarpus tetragonolobus</name>
    <name type="common">Winged bean</name>
    <name type="synonym">Dolichos tetragonolobus</name>
    <dbReference type="NCBI Taxonomy" id="3891"/>
    <lineage>
        <taxon>Eukaryota</taxon>
        <taxon>Viridiplantae</taxon>
        <taxon>Streptophyta</taxon>
        <taxon>Embryophyta</taxon>
        <taxon>Tracheophyta</taxon>
        <taxon>Spermatophyta</taxon>
        <taxon>Magnoliopsida</taxon>
        <taxon>eudicotyledons</taxon>
        <taxon>Gunneridae</taxon>
        <taxon>Pentapetalae</taxon>
        <taxon>rosids</taxon>
        <taxon>fabids</taxon>
        <taxon>Fabales</taxon>
        <taxon>Fabaceae</taxon>
        <taxon>Papilionoideae</taxon>
        <taxon>50 kb inversion clade</taxon>
        <taxon>NPAAA clade</taxon>
        <taxon>indigoferoid/millettioid clade</taxon>
        <taxon>Phaseoleae</taxon>
        <taxon>Psophocarpus</taxon>
    </lineage>
</organism>
<proteinExistence type="predicted"/>
<dbReference type="Proteomes" id="UP001386955">
    <property type="component" value="Unassembled WGS sequence"/>
</dbReference>
<keyword evidence="2" id="KW-1185">Reference proteome</keyword>
<protein>
    <submittedName>
        <fullName evidence="1">Uncharacterized protein</fullName>
    </submittedName>
</protein>
<gene>
    <name evidence="1" type="ORF">VNO78_11916</name>
</gene>
<accession>A0AAN9SP16</accession>
<evidence type="ECO:0000313" key="1">
    <source>
        <dbReference type="EMBL" id="KAK7400667.1"/>
    </source>
</evidence>
<evidence type="ECO:0000313" key="2">
    <source>
        <dbReference type="Proteomes" id="UP001386955"/>
    </source>
</evidence>
<name>A0AAN9SP16_PSOTE</name>
<comment type="caution">
    <text evidence="1">The sequence shown here is derived from an EMBL/GenBank/DDBJ whole genome shotgun (WGS) entry which is preliminary data.</text>
</comment>
<reference evidence="1 2" key="1">
    <citation type="submission" date="2024-01" db="EMBL/GenBank/DDBJ databases">
        <title>The genomes of 5 underutilized Papilionoideae crops provide insights into root nodulation and disease resistanc.</title>
        <authorList>
            <person name="Jiang F."/>
        </authorList>
    </citation>
    <scope>NUCLEOTIDE SEQUENCE [LARGE SCALE GENOMIC DNA]</scope>
    <source>
        <strain evidence="1">DUOXIRENSHENG_FW03</strain>
        <tissue evidence="1">Leaves</tissue>
    </source>
</reference>
<dbReference type="AlphaFoldDB" id="A0AAN9SP16"/>